<dbReference type="Pfam" id="PF04865">
    <property type="entry name" value="Baseplate_J"/>
    <property type="match status" value="1"/>
</dbReference>
<dbReference type="eggNOG" id="COG3299">
    <property type="taxonomic scope" value="Bacteria"/>
</dbReference>
<evidence type="ECO:0000259" key="1">
    <source>
        <dbReference type="Pfam" id="PF04865"/>
    </source>
</evidence>
<evidence type="ECO:0000313" key="2">
    <source>
        <dbReference type="EMBL" id="EUK18819.1"/>
    </source>
</evidence>
<organism evidence="2 3">
    <name type="scientific">Commensalibacter papalotli</name>
    <name type="common">ex Servin-Garciduenas et al. 2014</name>
    <dbReference type="NCBI Taxonomy" id="1208583"/>
    <lineage>
        <taxon>Bacteria</taxon>
        <taxon>Pseudomonadati</taxon>
        <taxon>Pseudomonadota</taxon>
        <taxon>Alphaproteobacteria</taxon>
        <taxon>Acetobacterales</taxon>
        <taxon>Acetobacteraceae</taxon>
    </lineage>
</organism>
<dbReference type="EMBL" id="ATSX01000001">
    <property type="protein sequence ID" value="EUK18819.1"/>
    <property type="molecule type" value="Genomic_DNA"/>
</dbReference>
<feature type="domain" description="Baseplate protein J-like barrel" evidence="1">
    <location>
        <begin position="122"/>
        <end position="189"/>
    </location>
</feature>
<comment type="caution">
    <text evidence="2">The sequence shown here is derived from an EMBL/GenBank/DDBJ whole genome shotgun (WGS) entry which is preliminary data.</text>
</comment>
<dbReference type="RefSeq" id="WP_051461840.1">
    <property type="nucleotide sequence ID" value="NZ_ATSX01000001.1"/>
</dbReference>
<dbReference type="Proteomes" id="UP000019250">
    <property type="component" value="Unassembled WGS sequence"/>
</dbReference>
<gene>
    <name evidence="2" type="ORF">COMX_03685</name>
</gene>
<reference evidence="2 3" key="1">
    <citation type="journal article" date="2014" name="Genome Announc.">
        <title>Draft Genome Sequence of Commensalibacter papalotli MX01, a Symbiont Identified from the Guts of Overwintering Monarch Butterflies.</title>
        <authorList>
            <person name="Servin-Garciduenas L.E."/>
            <person name="Sanchez-Quinto A."/>
            <person name="Martinez-Romero E."/>
        </authorList>
    </citation>
    <scope>NUCLEOTIDE SEQUENCE [LARGE SCALE GENOMIC DNA]</scope>
    <source>
        <strain evidence="3">MX-MONARCH01</strain>
    </source>
</reference>
<dbReference type="PATRIC" id="fig|1208583.4.peg.745"/>
<evidence type="ECO:0000313" key="3">
    <source>
        <dbReference type="Proteomes" id="UP000019250"/>
    </source>
</evidence>
<dbReference type="InterPro" id="IPR006949">
    <property type="entry name" value="Barrel_Baseplate_J-like"/>
</dbReference>
<name>W7E186_9PROT</name>
<sequence>MSSITYHTNVPTLTWTDDGITLPEPDAILNGFIQDVQNAFPDAVLYDSNGKFLLSTPWGQLITSWAAVVLDKNNQIAFYANQVDPSYAMGRMQDGIGRIYFIERRPATYTEVVGVCRGGISVLIPKGTYVADSANNKYRAKQDYTIGDDGTVNVTFICETKGAIECPANSLSMYEIITGWDSVSNPKAGVVGRNLESQQQFEQRRRQSVAGNSVNSVDSIMSALLTLTDANGNPVCQDVYVTENNLSEGITNGSVFLKPHSIYICVAALDSQENEQFIAKTIWNKKPPGCAMTGDKVVTIEDDSGLYSTAPTYKITYSYAVSVPIFFQIVMARSQDQPKNAADQIKNAVYNAFTGEDGSIRPRIGSRILASDFFRPVLAIGNWARVISIQIARDGMYSNSISMGIDEIPTLTKDNITVIFNG</sequence>
<dbReference type="STRING" id="1208583.COMX_03685"/>
<dbReference type="OrthoDB" id="7497539at2"/>
<dbReference type="AlphaFoldDB" id="W7E186"/>
<accession>W7E186</accession>
<keyword evidence="3" id="KW-1185">Reference proteome</keyword>
<proteinExistence type="predicted"/>
<protein>
    <submittedName>
        <fullName evidence="2">Putative bacteriophage protein</fullName>
    </submittedName>
</protein>